<dbReference type="PANTHER" id="PTHR20858">
    <property type="entry name" value="PHOSPHOMETHYLPYRIMIDINE KINASE"/>
    <property type="match status" value="1"/>
</dbReference>
<name>A0ABR6XTG7_9BURK</name>
<comment type="pathway">
    <text evidence="1">Cofactor biosynthesis; thiamine diphosphate biosynthesis.</text>
</comment>
<dbReference type="EMBL" id="JACOFU010000006">
    <property type="protein sequence ID" value="MBC3832769.1"/>
    <property type="molecule type" value="Genomic_DNA"/>
</dbReference>
<dbReference type="InterPro" id="IPR029056">
    <property type="entry name" value="Ribokinase-like"/>
</dbReference>
<comment type="caution">
    <text evidence="4">The sequence shown here is derived from an EMBL/GenBank/DDBJ whole genome shotgun (WGS) entry which is preliminary data.</text>
</comment>
<evidence type="ECO:0000256" key="1">
    <source>
        <dbReference type="ARBA" id="ARBA00004948"/>
    </source>
</evidence>
<accession>A0ABR6XTG7</accession>
<sequence>MRERRQRPCVLVFAGHDPSGGAGIQADIEAISAQGAHALPIVTALTVQDNNRVQAVYPVDAGVMGEQFEMLLDRIPIAAIKLGIVGSIENAQLIAQCVNRLQARQPAIPVIVDPVLGSGGGDALSIQDALLAVQPVLHCATLITPNLPELGRLVSGTDSDDVKAKKLTAQFACDVLLKGGHGATREFMSEVINHWFEWQQEQQVASLARSWIWPRISDAFHGTGCTLAAAIAARLALGESVGTSLTVAQSYVQRCLEQAYVVAPGQLIPARYFGKTLNKEIV</sequence>
<dbReference type="SUPFAM" id="SSF53613">
    <property type="entry name" value="Ribokinase-like"/>
    <property type="match status" value="1"/>
</dbReference>
<keyword evidence="4" id="KW-0808">Transferase</keyword>
<organism evidence="4 5">
    <name type="scientific">Undibacterium amnicola</name>
    <dbReference type="NCBI Taxonomy" id="1834038"/>
    <lineage>
        <taxon>Bacteria</taxon>
        <taxon>Pseudomonadati</taxon>
        <taxon>Pseudomonadota</taxon>
        <taxon>Betaproteobacteria</taxon>
        <taxon>Burkholderiales</taxon>
        <taxon>Oxalobacteraceae</taxon>
        <taxon>Undibacterium</taxon>
    </lineage>
</organism>
<protein>
    <recommendedName>
        <fullName evidence="2">hydroxymethylpyrimidine kinase</fullName>
        <ecNumber evidence="2">2.7.1.49</ecNumber>
    </recommendedName>
</protein>
<proteinExistence type="predicted"/>
<evidence type="ECO:0000313" key="5">
    <source>
        <dbReference type="Proteomes" id="UP000643610"/>
    </source>
</evidence>
<feature type="domain" description="Pyridoxamine kinase/Phosphomethylpyrimidine kinase" evidence="3">
    <location>
        <begin position="17"/>
        <end position="262"/>
    </location>
</feature>
<reference evidence="4 5" key="1">
    <citation type="submission" date="2020-08" db="EMBL/GenBank/DDBJ databases">
        <title>Novel species isolated from subtropical streams in China.</title>
        <authorList>
            <person name="Lu H."/>
        </authorList>
    </citation>
    <scope>NUCLEOTIDE SEQUENCE [LARGE SCALE GENOMIC DNA]</scope>
    <source>
        <strain evidence="4 5">KCTC 52442</strain>
    </source>
</reference>
<keyword evidence="4" id="KW-0418">Kinase</keyword>
<dbReference type="EC" id="2.7.1.49" evidence="2"/>
<gene>
    <name evidence="4" type="ORF">H8K33_14765</name>
</gene>
<evidence type="ECO:0000313" key="4">
    <source>
        <dbReference type="EMBL" id="MBC3832769.1"/>
    </source>
</evidence>
<dbReference type="RefSeq" id="WP_186891818.1">
    <property type="nucleotide sequence ID" value="NZ_JACOFU010000006.1"/>
</dbReference>
<dbReference type="GO" id="GO:0016301">
    <property type="term" value="F:kinase activity"/>
    <property type="evidence" value="ECO:0007669"/>
    <property type="project" value="UniProtKB-KW"/>
</dbReference>
<evidence type="ECO:0000259" key="3">
    <source>
        <dbReference type="Pfam" id="PF08543"/>
    </source>
</evidence>
<dbReference type="InterPro" id="IPR004399">
    <property type="entry name" value="HMP/HMP-P_kinase_dom"/>
</dbReference>
<dbReference type="PANTHER" id="PTHR20858:SF17">
    <property type="entry name" value="HYDROXYMETHYLPYRIMIDINE_PHOSPHOMETHYLPYRIMIDINE KINASE THI20-RELATED"/>
    <property type="match status" value="1"/>
</dbReference>
<dbReference type="InterPro" id="IPR013749">
    <property type="entry name" value="PM/HMP-P_kinase-1"/>
</dbReference>
<dbReference type="Pfam" id="PF08543">
    <property type="entry name" value="Phos_pyr_kin"/>
    <property type="match status" value="1"/>
</dbReference>
<dbReference type="Gene3D" id="3.40.1190.20">
    <property type="match status" value="1"/>
</dbReference>
<dbReference type="Proteomes" id="UP000643610">
    <property type="component" value="Unassembled WGS sequence"/>
</dbReference>
<dbReference type="CDD" id="cd01169">
    <property type="entry name" value="HMPP_kinase"/>
    <property type="match status" value="1"/>
</dbReference>
<evidence type="ECO:0000256" key="2">
    <source>
        <dbReference type="ARBA" id="ARBA00012135"/>
    </source>
</evidence>
<keyword evidence="5" id="KW-1185">Reference proteome</keyword>